<name>A0ABR1RGM7_9PEZI</name>
<keyword evidence="1" id="KW-1133">Transmembrane helix</keyword>
<feature type="transmembrane region" description="Helical" evidence="1">
    <location>
        <begin position="163"/>
        <end position="186"/>
    </location>
</feature>
<proteinExistence type="predicted"/>
<evidence type="ECO:0008006" key="4">
    <source>
        <dbReference type="Google" id="ProtNLM"/>
    </source>
</evidence>
<gene>
    <name evidence="2" type="ORF">PG991_009805</name>
</gene>
<evidence type="ECO:0000313" key="2">
    <source>
        <dbReference type="EMBL" id="KAK8012430.1"/>
    </source>
</evidence>
<reference evidence="2 3" key="1">
    <citation type="submission" date="2023-01" db="EMBL/GenBank/DDBJ databases">
        <title>Analysis of 21 Apiospora genomes using comparative genomics revels a genus with tremendous synthesis potential of carbohydrate active enzymes and secondary metabolites.</title>
        <authorList>
            <person name="Sorensen T."/>
        </authorList>
    </citation>
    <scope>NUCLEOTIDE SEQUENCE [LARGE SCALE GENOMIC DNA]</scope>
    <source>
        <strain evidence="2 3">CBS 20057</strain>
    </source>
</reference>
<feature type="transmembrane region" description="Helical" evidence="1">
    <location>
        <begin position="79"/>
        <end position="100"/>
    </location>
</feature>
<keyword evidence="1" id="KW-0472">Membrane</keyword>
<evidence type="ECO:0000313" key="3">
    <source>
        <dbReference type="Proteomes" id="UP001396898"/>
    </source>
</evidence>
<accession>A0ABR1RGM7</accession>
<comment type="caution">
    <text evidence="2">The sequence shown here is derived from an EMBL/GenBank/DDBJ whole genome shotgun (WGS) entry which is preliminary data.</text>
</comment>
<dbReference type="EMBL" id="JAQQWI010000015">
    <property type="protein sequence ID" value="KAK8012430.1"/>
    <property type="molecule type" value="Genomic_DNA"/>
</dbReference>
<sequence>MRFQAPQLGALGVTFTAFRGLQFVSLVTMIGLTANFISEIVSARHDAPDVLVGTLIVASIATLYVAISYILYYDGLLPLLVSAGLDFSLMIAAVVVAVTVGKPLSILRCEVLPESSVASLAAGVTYVASTQTQGITYRNVLSKAVNYFAFVAIDQPHCYEIKAVWGLSIAICVLFAFSAIICVGLWRRVKTVAATPKDVEG</sequence>
<keyword evidence="1" id="KW-0812">Transmembrane</keyword>
<organism evidence="2 3">
    <name type="scientific">Apiospora marii</name>
    <dbReference type="NCBI Taxonomy" id="335849"/>
    <lineage>
        <taxon>Eukaryota</taxon>
        <taxon>Fungi</taxon>
        <taxon>Dikarya</taxon>
        <taxon>Ascomycota</taxon>
        <taxon>Pezizomycotina</taxon>
        <taxon>Sordariomycetes</taxon>
        <taxon>Xylariomycetidae</taxon>
        <taxon>Amphisphaeriales</taxon>
        <taxon>Apiosporaceae</taxon>
        <taxon>Apiospora</taxon>
    </lineage>
</organism>
<feature type="transmembrane region" description="Helical" evidence="1">
    <location>
        <begin position="20"/>
        <end position="38"/>
    </location>
</feature>
<feature type="transmembrane region" description="Helical" evidence="1">
    <location>
        <begin position="50"/>
        <end position="73"/>
    </location>
</feature>
<protein>
    <recommendedName>
        <fullName evidence="4">MARVEL domain-containing protein</fullName>
    </recommendedName>
</protein>
<evidence type="ECO:0000256" key="1">
    <source>
        <dbReference type="SAM" id="Phobius"/>
    </source>
</evidence>
<dbReference type="Proteomes" id="UP001396898">
    <property type="component" value="Unassembled WGS sequence"/>
</dbReference>
<keyword evidence="3" id="KW-1185">Reference proteome</keyword>